<sequence>MAGGQGHGLGAVSAARGERARGAPSELKGGSYDTNSKGREGELDEGLTAVLDDVLGRSGERQGRRSGKGQRQLDVGKTPDGERSGRSGSGSSV</sequence>
<feature type="region of interest" description="Disordered" evidence="1">
    <location>
        <begin position="1"/>
        <end position="93"/>
    </location>
</feature>
<dbReference type="EMBL" id="KD185421">
    <property type="protein sequence ID" value="EMS54150.1"/>
    <property type="molecule type" value="Genomic_DNA"/>
</dbReference>
<dbReference type="AlphaFoldDB" id="M7ZP73"/>
<feature type="compositionally biased region" description="Basic and acidic residues" evidence="1">
    <location>
        <begin position="54"/>
        <end position="63"/>
    </location>
</feature>
<evidence type="ECO:0000313" key="2">
    <source>
        <dbReference type="EMBL" id="EMS54150.1"/>
    </source>
</evidence>
<protein>
    <submittedName>
        <fullName evidence="2">Uncharacterized protein</fullName>
    </submittedName>
</protein>
<name>M7ZP73_TRIUA</name>
<accession>M7ZP73</accession>
<organism evidence="2">
    <name type="scientific">Triticum urartu</name>
    <name type="common">Red wild einkorn</name>
    <name type="synonym">Crithodium urartu</name>
    <dbReference type="NCBI Taxonomy" id="4572"/>
    <lineage>
        <taxon>Eukaryota</taxon>
        <taxon>Viridiplantae</taxon>
        <taxon>Streptophyta</taxon>
        <taxon>Embryophyta</taxon>
        <taxon>Tracheophyta</taxon>
        <taxon>Spermatophyta</taxon>
        <taxon>Magnoliopsida</taxon>
        <taxon>Liliopsida</taxon>
        <taxon>Poales</taxon>
        <taxon>Poaceae</taxon>
        <taxon>BOP clade</taxon>
        <taxon>Pooideae</taxon>
        <taxon>Triticodae</taxon>
        <taxon>Triticeae</taxon>
        <taxon>Triticinae</taxon>
        <taxon>Triticum</taxon>
    </lineage>
</organism>
<proteinExistence type="predicted"/>
<gene>
    <name evidence="2" type="ORF">TRIUR3_17060</name>
</gene>
<evidence type="ECO:0000256" key="1">
    <source>
        <dbReference type="SAM" id="MobiDB-lite"/>
    </source>
</evidence>
<reference evidence="2" key="1">
    <citation type="journal article" date="2013" name="Nature">
        <title>Draft genome of the wheat A-genome progenitor Triticum urartu.</title>
        <authorList>
            <person name="Ling H.Q."/>
            <person name="Zhao S."/>
            <person name="Liu D."/>
            <person name="Wang J."/>
            <person name="Sun H."/>
            <person name="Zhang C."/>
            <person name="Fan H."/>
            <person name="Li D."/>
            <person name="Dong L."/>
            <person name="Tao Y."/>
            <person name="Gao C."/>
            <person name="Wu H."/>
            <person name="Li Y."/>
            <person name="Cui Y."/>
            <person name="Guo X."/>
            <person name="Zheng S."/>
            <person name="Wang B."/>
            <person name="Yu K."/>
            <person name="Liang Q."/>
            <person name="Yang W."/>
            <person name="Lou X."/>
            <person name="Chen J."/>
            <person name="Feng M."/>
            <person name="Jian J."/>
            <person name="Zhang X."/>
            <person name="Luo G."/>
            <person name="Jiang Y."/>
            <person name="Liu J."/>
            <person name="Wang Z."/>
            <person name="Sha Y."/>
            <person name="Zhang B."/>
            <person name="Wu H."/>
            <person name="Tang D."/>
            <person name="Shen Q."/>
            <person name="Xue P."/>
            <person name="Zou S."/>
            <person name="Wang X."/>
            <person name="Liu X."/>
            <person name="Wang F."/>
            <person name="Yang Y."/>
            <person name="An X."/>
            <person name="Dong Z."/>
            <person name="Zhang K."/>
            <person name="Zhang X."/>
            <person name="Luo M.C."/>
            <person name="Dvorak J."/>
            <person name="Tong Y."/>
            <person name="Wang J."/>
            <person name="Yang H."/>
            <person name="Li Z."/>
            <person name="Wang D."/>
            <person name="Zhang A."/>
            <person name="Wang J."/>
        </authorList>
    </citation>
    <scope>NUCLEOTIDE SEQUENCE</scope>
</reference>